<gene>
    <name evidence="1" type="ORF">BU14_0755s0001</name>
</gene>
<dbReference type="PROSITE" id="PS51318">
    <property type="entry name" value="TAT"/>
    <property type="match status" value="1"/>
</dbReference>
<reference evidence="1 2" key="1">
    <citation type="submission" date="2017-03" db="EMBL/GenBank/DDBJ databases">
        <title>WGS assembly of Porphyra umbilicalis.</title>
        <authorList>
            <person name="Brawley S.H."/>
            <person name="Blouin N.A."/>
            <person name="Ficko-Blean E."/>
            <person name="Wheeler G.L."/>
            <person name="Lohr M."/>
            <person name="Goodson H.V."/>
            <person name="Jenkins J.W."/>
            <person name="Blaby-Haas C.E."/>
            <person name="Helliwell K.E."/>
            <person name="Chan C."/>
            <person name="Marriage T."/>
            <person name="Bhattacharya D."/>
            <person name="Klein A.S."/>
            <person name="Badis Y."/>
            <person name="Brodie J."/>
            <person name="Cao Y."/>
            <person name="Collen J."/>
            <person name="Dittami S.M."/>
            <person name="Gachon C.M."/>
            <person name="Green B.R."/>
            <person name="Karpowicz S."/>
            <person name="Kim J.W."/>
            <person name="Kudahl U."/>
            <person name="Lin S."/>
            <person name="Michel G."/>
            <person name="Mittag M."/>
            <person name="Olson B.J."/>
            <person name="Pangilinan J."/>
            <person name="Peng Y."/>
            <person name="Qiu H."/>
            <person name="Shu S."/>
            <person name="Singer J.T."/>
            <person name="Smith A.G."/>
            <person name="Sprecher B.N."/>
            <person name="Wagner V."/>
            <person name="Wang W."/>
            <person name="Wang Z.-Y."/>
            <person name="Yan J."/>
            <person name="Yarish C."/>
            <person name="Zoeuner-Riek S."/>
            <person name="Zhuang Y."/>
            <person name="Zou Y."/>
            <person name="Lindquist E.A."/>
            <person name="Grimwood J."/>
            <person name="Barry K."/>
            <person name="Rokhsar D.S."/>
            <person name="Schmutz J."/>
            <person name="Stiller J.W."/>
            <person name="Grossman A.R."/>
            <person name="Prochnik S.E."/>
        </authorList>
    </citation>
    <scope>NUCLEOTIDE SEQUENCE [LARGE SCALE GENOMIC DNA]</scope>
    <source>
        <strain evidence="1">4086291</strain>
    </source>
</reference>
<dbReference type="EMBL" id="KV919257">
    <property type="protein sequence ID" value="OSX70438.1"/>
    <property type="molecule type" value="Genomic_DNA"/>
</dbReference>
<feature type="non-terminal residue" evidence="1">
    <location>
        <position position="398"/>
    </location>
</feature>
<accession>A0A1X6NP93</accession>
<evidence type="ECO:0000313" key="1">
    <source>
        <dbReference type="EMBL" id="OSX70438.1"/>
    </source>
</evidence>
<dbReference type="Proteomes" id="UP000218209">
    <property type="component" value="Unassembled WGS sequence"/>
</dbReference>
<keyword evidence="2" id="KW-1185">Reference proteome</keyword>
<dbReference type="AlphaFoldDB" id="A0A1X6NP93"/>
<sequence length="398" mass="39082">MRSLRRLSAAATASAAAAAAAATGALPSPTTAASACGALLPPILASCTPTAAVINAAACCAALTPWNAGGCWCDPVAFGALVAVAKNGAGYGWRAADCAGIGTPALPPAVGGAFRFAARDTCGRRSAPAPAAASVDGCGGENATTVPAGGRGRALRAARLATVDAVLRPTVSNRRAVGRWVARLGALLAPAVTFTPVGLGGEGGRVAVGRALLAAQPVGGGAPYVPAGSAVRSANAFWATPDAVSVTIGPPRGRRGRTAYAFATYEACSRRLTSLTLLTPAVTQLYDQFVYFDERDAVSVLDRSPASWCASIAAACPGDAAPYASPAACRAAYAVRIASGRVLCARTGGPFVPQNGVAGDTIACRARALALATAGVDVAASCGALGTPSSAGRCAASG</sequence>
<name>A0A1X6NP93_PORUM</name>
<proteinExistence type="predicted"/>
<organism evidence="1 2">
    <name type="scientific">Porphyra umbilicalis</name>
    <name type="common">Purple laver</name>
    <name type="synonym">Red alga</name>
    <dbReference type="NCBI Taxonomy" id="2786"/>
    <lineage>
        <taxon>Eukaryota</taxon>
        <taxon>Rhodophyta</taxon>
        <taxon>Bangiophyceae</taxon>
        <taxon>Bangiales</taxon>
        <taxon>Bangiaceae</taxon>
        <taxon>Porphyra</taxon>
    </lineage>
</organism>
<evidence type="ECO:0000313" key="2">
    <source>
        <dbReference type="Proteomes" id="UP000218209"/>
    </source>
</evidence>
<protein>
    <submittedName>
        <fullName evidence="1">Uncharacterized protein</fullName>
    </submittedName>
</protein>
<dbReference type="InterPro" id="IPR006311">
    <property type="entry name" value="TAT_signal"/>
</dbReference>